<dbReference type="STRING" id="504797.SAMN05421678_10330"/>
<dbReference type="Pfam" id="PF03023">
    <property type="entry name" value="MurJ"/>
    <property type="match status" value="1"/>
</dbReference>
<dbReference type="Proteomes" id="UP000199052">
    <property type="component" value="Unassembled WGS sequence"/>
</dbReference>
<evidence type="ECO:0000256" key="1">
    <source>
        <dbReference type="ARBA" id="ARBA00004651"/>
    </source>
</evidence>
<dbReference type="NCBIfam" id="TIGR01695">
    <property type="entry name" value="murJ_mviN"/>
    <property type="match status" value="1"/>
</dbReference>
<evidence type="ECO:0000256" key="7">
    <source>
        <dbReference type="ARBA" id="ARBA00023136"/>
    </source>
</evidence>
<feature type="transmembrane region" description="Helical" evidence="8">
    <location>
        <begin position="418"/>
        <end position="439"/>
    </location>
</feature>
<dbReference type="GO" id="GO:0009252">
    <property type="term" value="P:peptidoglycan biosynthetic process"/>
    <property type="evidence" value="ECO:0007669"/>
    <property type="project" value="UniProtKB-KW"/>
</dbReference>
<keyword evidence="12" id="KW-1185">Reference proteome</keyword>
<dbReference type="EMBL" id="JACBZA010000001">
    <property type="protein sequence ID" value="NYH85861.1"/>
    <property type="molecule type" value="Genomic_DNA"/>
</dbReference>
<dbReference type="GO" id="GO:0005886">
    <property type="term" value="C:plasma membrane"/>
    <property type="evidence" value="ECO:0007669"/>
    <property type="project" value="UniProtKB-SubCell"/>
</dbReference>
<evidence type="ECO:0000256" key="3">
    <source>
        <dbReference type="ARBA" id="ARBA00022692"/>
    </source>
</evidence>
<feature type="transmembrane region" description="Helical" evidence="8">
    <location>
        <begin position="451"/>
        <end position="472"/>
    </location>
</feature>
<dbReference type="InterPro" id="IPR051050">
    <property type="entry name" value="Lipid_II_flippase_MurJ/MviN"/>
</dbReference>
<dbReference type="GO" id="GO:0015648">
    <property type="term" value="F:lipid-linked peptidoglycan transporter activity"/>
    <property type="evidence" value="ECO:0007669"/>
    <property type="project" value="TreeGrafter"/>
</dbReference>
<protein>
    <submittedName>
        <fullName evidence="9 10">Peptidoglycan lipid II flippase</fullName>
    </submittedName>
</protein>
<reference evidence="10 11" key="1">
    <citation type="submission" date="2016-10" db="EMBL/GenBank/DDBJ databases">
        <authorList>
            <person name="de Groot N.N."/>
        </authorList>
    </citation>
    <scope>NUCLEOTIDE SEQUENCE [LARGE SCALE GENOMIC DNA]</scope>
    <source>
        <strain evidence="10 11">CPCC 202808</strain>
    </source>
</reference>
<evidence type="ECO:0000313" key="9">
    <source>
        <dbReference type="EMBL" id="NYH85861.1"/>
    </source>
</evidence>
<feature type="transmembrane region" description="Helical" evidence="8">
    <location>
        <begin position="287"/>
        <end position="314"/>
    </location>
</feature>
<gene>
    <name evidence="9" type="ORF">FHR37_004712</name>
    <name evidence="10" type="ORF">SAMN05421678_10330</name>
</gene>
<dbReference type="PANTHER" id="PTHR47019">
    <property type="entry name" value="LIPID II FLIPPASE MURJ"/>
    <property type="match status" value="1"/>
</dbReference>
<accession>A0A1I2MYI0</accession>
<keyword evidence="7 8" id="KW-0472">Membrane</keyword>
<organism evidence="10 11">
    <name type="scientific">Actinopolymorpha cephalotaxi</name>
    <dbReference type="NCBI Taxonomy" id="504797"/>
    <lineage>
        <taxon>Bacteria</taxon>
        <taxon>Bacillati</taxon>
        <taxon>Actinomycetota</taxon>
        <taxon>Actinomycetes</taxon>
        <taxon>Propionibacteriales</taxon>
        <taxon>Actinopolymorphaceae</taxon>
        <taxon>Actinopolymorpha</taxon>
    </lineage>
</organism>
<evidence type="ECO:0000256" key="4">
    <source>
        <dbReference type="ARBA" id="ARBA00022960"/>
    </source>
</evidence>
<sequence>MLGFARDAVMAAVFGADAAVDAFLVSQGVMNVVLGLVSGAMARSLVPPVARAVEENRPKEGQRTVQVTLTVTMAVLLVASAVMFVLADQVVDVLAPGFDPHTEALAVTMTRIVLVATVFVSGTNLLAGAAQAHGRFFWAGVQGVPFNLVMIGAMVAFGGKFGVAALAGGFVVGSAARFAAQLPAVRGIGLRLRPSLRVRDPGFREMMRMVPPLLVGSAIVNVNTTVDRAVGSAQGAGTIASLSYGWRVVTLAEVVLVTAFATALFPAFSALGRPERRGELRRATGRVLGVVLVVITPVVVVLAVAARPIVVLLFARGSFDERAVHLTTLAVSTYALALLGLAVREVVARASLAVGDSRAPVLTALGAMGVNVVGDLTLGVRYGVTGLAASTSMSVLLAATVLSVLTARRHRALALAPVARTVLAVGVAAAASAAAGFAVSRRLPVEGARHALVSLAVTGACCLLTYAVVLVLTRVPALADLRAAARDLTSGRPRRDPT</sequence>
<dbReference type="GO" id="GO:0008360">
    <property type="term" value="P:regulation of cell shape"/>
    <property type="evidence" value="ECO:0007669"/>
    <property type="project" value="UniProtKB-KW"/>
</dbReference>
<evidence type="ECO:0000256" key="5">
    <source>
        <dbReference type="ARBA" id="ARBA00022984"/>
    </source>
</evidence>
<proteinExistence type="predicted"/>
<feature type="transmembrane region" description="Helical" evidence="8">
    <location>
        <begin position="326"/>
        <end position="347"/>
    </location>
</feature>
<evidence type="ECO:0000313" key="12">
    <source>
        <dbReference type="Proteomes" id="UP000533017"/>
    </source>
</evidence>
<dbReference type="CDD" id="cd13123">
    <property type="entry name" value="MATE_MurJ_like"/>
    <property type="match status" value="1"/>
</dbReference>
<reference evidence="9 12" key="2">
    <citation type="submission" date="2020-07" db="EMBL/GenBank/DDBJ databases">
        <title>Sequencing the genomes of 1000 actinobacteria strains.</title>
        <authorList>
            <person name="Klenk H.-P."/>
        </authorList>
    </citation>
    <scope>NUCLEOTIDE SEQUENCE [LARGE SCALE GENOMIC DNA]</scope>
    <source>
        <strain evidence="9 12">DSM 45117</strain>
    </source>
</reference>
<dbReference type="EMBL" id="FOOI01000003">
    <property type="protein sequence ID" value="SFF94376.1"/>
    <property type="molecule type" value="Genomic_DNA"/>
</dbReference>
<feature type="transmembrane region" description="Helical" evidence="8">
    <location>
        <begin position="359"/>
        <end position="380"/>
    </location>
</feature>
<feature type="transmembrane region" description="Helical" evidence="8">
    <location>
        <begin position="244"/>
        <end position="266"/>
    </location>
</feature>
<evidence type="ECO:0000256" key="8">
    <source>
        <dbReference type="SAM" id="Phobius"/>
    </source>
</evidence>
<keyword evidence="2" id="KW-1003">Cell membrane</keyword>
<feature type="transmembrane region" description="Helical" evidence="8">
    <location>
        <begin position="136"/>
        <end position="157"/>
    </location>
</feature>
<dbReference type="AlphaFoldDB" id="A0A1I2MYI0"/>
<feature type="transmembrane region" description="Helical" evidence="8">
    <location>
        <begin position="107"/>
        <end position="129"/>
    </location>
</feature>
<dbReference type="PANTHER" id="PTHR47019:SF1">
    <property type="entry name" value="LIPID II FLIPPASE MURJ"/>
    <property type="match status" value="1"/>
</dbReference>
<name>A0A1I2MYI0_9ACTN</name>
<evidence type="ECO:0000313" key="10">
    <source>
        <dbReference type="EMBL" id="SFF94376.1"/>
    </source>
</evidence>
<dbReference type="GO" id="GO:0034204">
    <property type="term" value="P:lipid translocation"/>
    <property type="evidence" value="ECO:0007669"/>
    <property type="project" value="TreeGrafter"/>
</dbReference>
<comment type="subcellular location">
    <subcellularLocation>
        <location evidence="1">Cell membrane</location>
        <topology evidence="1">Multi-pass membrane protein</topology>
    </subcellularLocation>
</comment>
<dbReference type="Proteomes" id="UP000533017">
    <property type="component" value="Unassembled WGS sequence"/>
</dbReference>
<dbReference type="PRINTS" id="PR01806">
    <property type="entry name" value="VIRFACTRMVIN"/>
</dbReference>
<dbReference type="InterPro" id="IPR004268">
    <property type="entry name" value="MurJ"/>
</dbReference>
<evidence type="ECO:0000256" key="2">
    <source>
        <dbReference type="ARBA" id="ARBA00022475"/>
    </source>
</evidence>
<keyword evidence="3 8" id="KW-0812">Transmembrane</keyword>
<evidence type="ECO:0000256" key="6">
    <source>
        <dbReference type="ARBA" id="ARBA00022989"/>
    </source>
</evidence>
<evidence type="ECO:0000313" key="11">
    <source>
        <dbReference type="Proteomes" id="UP000199052"/>
    </source>
</evidence>
<feature type="transmembrane region" description="Helical" evidence="8">
    <location>
        <begin position="67"/>
        <end position="87"/>
    </location>
</feature>
<feature type="transmembrane region" description="Helical" evidence="8">
    <location>
        <begin position="28"/>
        <end position="46"/>
    </location>
</feature>
<keyword evidence="4" id="KW-0133">Cell shape</keyword>
<keyword evidence="6 8" id="KW-1133">Transmembrane helix</keyword>
<keyword evidence="5" id="KW-0573">Peptidoglycan synthesis</keyword>
<feature type="transmembrane region" description="Helical" evidence="8">
    <location>
        <begin position="386"/>
        <end position="406"/>
    </location>
</feature>